<keyword evidence="2" id="KW-1185">Reference proteome</keyword>
<protein>
    <submittedName>
        <fullName evidence="1">Uncharacterized protein</fullName>
    </submittedName>
</protein>
<evidence type="ECO:0000313" key="1">
    <source>
        <dbReference type="EMBL" id="GGE50991.1"/>
    </source>
</evidence>
<evidence type="ECO:0000313" key="2">
    <source>
        <dbReference type="Proteomes" id="UP000602745"/>
    </source>
</evidence>
<sequence>MADISSVGFTADLLQARYQIAMNRSDQPEPINSEPSRVQQLREMLERAGAEPQPQLEQGVGERLDILV</sequence>
<dbReference type="RefSeq" id="WP_188410616.1">
    <property type="nucleotide sequence ID" value="NZ_BMCP01000004.1"/>
</dbReference>
<name>A0A8J2YKZ2_9RHOB</name>
<reference evidence="1" key="1">
    <citation type="journal article" date="2014" name="Int. J. Syst. Evol. Microbiol.">
        <title>Complete genome sequence of Corynebacterium casei LMG S-19264T (=DSM 44701T), isolated from a smear-ripened cheese.</title>
        <authorList>
            <consortium name="US DOE Joint Genome Institute (JGI-PGF)"/>
            <person name="Walter F."/>
            <person name="Albersmeier A."/>
            <person name="Kalinowski J."/>
            <person name="Ruckert C."/>
        </authorList>
    </citation>
    <scope>NUCLEOTIDE SEQUENCE</scope>
    <source>
        <strain evidence="1">CCM 7684</strain>
    </source>
</reference>
<dbReference type="AlphaFoldDB" id="A0A8J2YKZ2"/>
<organism evidence="1 2">
    <name type="scientific">Agaricicola taiwanensis</name>
    <dbReference type="NCBI Taxonomy" id="591372"/>
    <lineage>
        <taxon>Bacteria</taxon>
        <taxon>Pseudomonadati</taxon>
        <taxon>Pseudomonadota</taxon>
        <taxon>Alphaproteobacteria</taxon>
        <taxon>Rhodobacterales</taxon>
        <taxon>Paracoccaceae</taxon>
        <taxon>Agaricicola</taxon>
    </lineage>
</organism>
<proteinExistence type="predicted"/>
<accession>A0A8J2YKZ2</accession>
<comment type="caution">
    <text evidence="1">The sequence shown here is derived from an EMBL/GenBank/DDBJ whole genome shotgun (WGS) entry which is preliminary data.</text>
</comment>
<dbReference type="Proteomes" id="UP000602745">
    <property type="component" value="Unassembled WGS sequence"/>
</dbReference>
<dbReference type="EMBL" id="BMCP01000004">
    <property type="protein sequence ID" value="GGE50991.1"/>
    <property type="molecule type" value="Genomic_DNA"/>
</dbReference>
<reference evidence="1" key="2">
    <citation type="submission" date="2020-09" db="EMBL/GenBank/DDBJ databases">
        <authorList>
            <person name="Sun Q."/>
            <person name="Sedlacek I."/>
        </authorList>
    </citation>
    <scope>NUCLEOTIDE SEQUENCE</scope>
    <source>
        <strain evidence="1">CCM 7684</strain>
    </source>
</reference>
<gene>
    <name evidence="1" type="ORF">GCM10007276_29990</name>
</gene>